<dbReference type="FunCoup" id="G0VHE6">
    <property type="interactions" value="38"/>
</dbReference>
<dbReference type="Proteomes" id="UP000001640">
    <property type="component" value="Chromosome 7"/>
</dbReference>
<dbReference type="EC" id="3.1.1.5" evidence="6"/>
<dbReference type="Gene3D" id="3.40.1090.10">
    <property type="entry name" value="Cytosolic phospholipase A2 catalytic domain"/>
    <property type="match status" value="1"/>
</dbReference>
<dbReference type="SUPFAM" id="SSF52151">
    <property type="entry name" value="FabD/lysophospholipase-like"/>
    <property type="match status" value="1"/>
</dbReference>
<dbReference type="RefSeq" id="XP_003677604.1">
    <property type="nucleotide sequence ID" value="XM_003677556.1"/>
</dbReference>
<reference evidence="8 9" key="1">
    <citation type="journal article" date="2011" name="Proc. Natl. Acad. Sci. U.S.A.">
        <title>Evolutionary erosion of yeast sex chromosomes by mating-type switching accidents.</title>
        <authorList>
            <person name="Gordon J.L."/>
            <person name="Armisen D."/>
            <person name="Proux-Wera E."/>
            <person name="Oheigeartaigh S.S."/>
            <person name="Byrne K.P."/>
            <person name="Wolfe K.H."/>
        </authorList>
    </citation>
    <scope>NUCLEOTIDE SEQUENCE [LARGE SCALE GENOMIC DNA]</scope>
    <source>
        <strain evidence="9">ATCC 76901 / BCRC 22586 / CBS 4309 / NBRC 1992 / NRRL Y-12630</strain>
    </source>
</reference>
<dbReference type="GO" id="GO:0030474">
    <property type="term" value="P:spindle pole body duplication"/>
    <property type="evidence" value="ECO:0007669"/>
    <property type="project" value="EnsemblFungi"/>
</dbReference>
<evidence type="ECO:0000256" key="6">
    <source>
        <dbReference type="RuleBase" id="RU362103"/>
    </source>
</evidence>
<dbReference type="eggNOG" id="KOG1325">
    <property type="taxonomic scope" value="Eukaryota"/>
</dbReference>
<evidence type="ECO:0000313" key="8">
    <source>
        <dbReference type="EMBL" id="CCC71252.1"/>
    </source>
</evidence>
<evidence type="ECO:0000256" key="4">
    <source>
        <dbReference type="ARBA" id="ARBA00023098"/>
    </source>
</evidence>
<dbReference type="InterPro" id="IPR016035">
    <property type="entry name" value="Acyl_Trfase/lysoPLipase"/>
</dbReference>
<accession>G0VHE6</accession>
<keyword evidence="4 5" id="KW-0443">Lipid metabolism</keyword>
<keyword evidence="2 5" id="KW-0378">Hydrolase</keyword>
<dbReference type="HOGENOM" id="CLU_014602_2_0_1"/>
<sequence length="553" mass="63226">MDTLISNPPNIGVALSGGGYRSMLTGTGFILGMQEKGLWDCVSYLSGLSGGSWVLMDLIVNNFNITKMINNWDLTEGLLQGIPDFDITQQDLVSGMEEQFPYLKKRQELINTDFENFFNEVETSLSLPDCLRKDELFKRGIENPFDKIKQFIFHNGTLQSNSLIESFQTFREVLNFYIDLHLRVRTKKIQGFFVSFTDYWGEALLKRLNNKDKKFSAFANTVSFSKLIESNLKFSKFEAPIPIFVANNRNGRLKNVIFEFSPFEFGSWEKMLRLFVKLPYLGSKIVNGTAKICYKEFDDIGFITATSSSIFNNVLIFIWQKMSRSSLEAMKSVKAVMGLFGLIGTKDSTKPLTLSNTAIAPETDYAVYYHNPFFRYPNIDNALTKDDHLYLVDGGEDGENIPLRSLIIPERKVDVIFAIDSSSDVNNYANGTKLITILRHLEKLGYHYKIPKISKKRINHPLIFGCNAPSLPIIIYHANTEHSYPSNTSTFKVTYNETEVGAMLQNGMDIFNDNENIYYQNCLGCILSKRTLDRNFKLHSQFCKKCFKKFCYS</sequence>
<dbReference type="GO" id="GO:0005628">
    <property type="term" value="C:prospore membrane"/>
    <property type="evidence" value="ECO:0007669"/>
    <property type="project" value="EnsemblFungi"/>
</dbReference>
<dbReference type="InterPro" id="IPR002642">
    <property type="entry name" value="LysoPLipase_cat_dom"/>
</dbReference>
<dbReference type="GO" id="GO:0005783">
    <property type="term" value="C:endoplasmic reticulum"/>
    <property type="evidence" value="ECO:0007669"/>
    <property type="project" value="EnsemblFungi"/>
</dbReference>
<dbReference type="Pfam" id="PF01735">
    <property type="entry name" value="PLA2_B"/>
    <property type="match status" value="2"/>
</dbReference>
<dbReference type="PANTHER" id="PTHR10728:SF56">
    <property type="entry name" value="MEIOTIC PHOSPHOLIPASE SPO1-RELATED"/>
    <property type="match status" value="1"/>
</dbReference>
<evidence type="ECO:0000259" key="7">
    <source>
        <dbReference type="PROSITE" id="PS51210"/>
    </source>
</evidence>
<dbReference type="GO" id="GO:0005829">
    <property type="term" value="C:cytosol"/>
    <property type="evidence" value="ECO:0007669"/>
    <property type="project" value="TreeGrafter"/>
</dbReference>
<evidence type="ECO:0000256" key="5">
    <source>
        <dbReference type="PROSITE-ProRule" id="PRU00555"/>
    </source>
</evidence>
<protein>
    <recommendedName>
        <fullName evidence="6">Lysophospholipase</fullName>
        <ecNumber evidence="6">3.1.1.5</ecNumber>
    </recommendedName>
</protein>
<evidence type="ECO:0000256" key="1">
    <source>
        <dbReference type="ARBA" id="ARBA00008780"/>
    </source>
</evidence>
<keyword evidence="9" id="KW-1185">Reference proteome</keyword>
<dbReference type="InParanoid" id="G0VHE6"/>
<dbReference type="GO" id="GO:0005576">
    <property type="term" value="C:extracellular region"/>
    <property type="evidence" value="ECO:0007669"/>
    <property type="project" value="TreeGrafter"/>
</dbReference>
<dbReference type="PANTHER" id="PTHR10728">
    <property type="entry name" value="CYTOSOLIC PHOSPHOLIPASE A2"/>
    <property type="match status" value="1"/>
</dbReference>
<feature type="domain" description="PLA2c" evidence="7">
    <location>
        <begin position="1"/>
        <end position="553"/>
    </location>
</feature>
<reference key="2">
    <citation type="submission" date="2011-08" db="EMBL/GenBank/DDBJ databases">
        <title>Genome sequence of Naumovozyma castellii.</title>
        <authorList>
            <person name="Gordon J.L."/>
            <person name="Armisen D."/>
            <person name="Proux-Wera E."/>
            <person name="OhEigeartaigh S.S."/>
            <person name="Byrne K.P."/>
            <person name="Wolfe K.H."/>
        </authorList>
    </citation>
    <scope>NUCLEOTIDE SEQUENCE</scope>
    <source>
        <strain>Type strain:CBS 4309</strain>
    </source>
</reference>
<dbReference type="OMA" id="FIANCRN"/>
<dbReference type="GO" id="GO:0005634">
    <property type="term" value="C:nucleus"/>
    <property type="evidence" value="ECO:0007669"/>
    <property type="project" value="EnsemblFungi"/>
</dbReference>
<dbReference type="GO" id="GO:0046475">
    <property type="term" value="P:glycerophospholipid catabolic process"/>
    <property type="evidence" value="ECO:0007669"/>
    <property type="project" value="TreeGrafter"/>
</dbReference>
<dbReference type="GO" id="GO:0007127">
    <property type="term" value="P:meiosis I"/>
    <property type="evidence" value="ECO:0007669"/>
    <property type="project" value="EnsemblFungi"/>
</dbReference>
<comment type="similarity">
    <text evidence="1 6">Belongs to the lysophospholipase family.</text>
</comment>
<dbReference type="KEGG" id="ncs:NCAS_0G03650"/>
<comment type="catalytic activity">
    <reaction evidence="6">
        <text>a 1-acyl-sn-glycero-3-phosphocholine + H2O = sn-glycerol 3-phosphocholine + a fatty acid + H(+)</text>
        <dbReference type="Rhea" id="RHEA:15177"/>
        <dbReference type="ChEBI" id="CHEBI:15377"/>
        <dbReference type="ChEBI" id="CHEBI:15378"/>
        <dbReference type="ChEBI" id="CHEBI:16870"/>
        <dbReference type="ChEBI" id="CHEBI:28868"/>
        <dbReference type="ChEBI" id="CHEBI:58168"/>
        <dbReference type="EC" id="3.1.1.5"/>
    </reaction>
</comment>
<organism evidence="8 9">
    <name type="scientific">Naumovozyma castellii</name>
    <name type="common">Yeast</name>
    <name type="synonym">Saccharomyces castellii</name>
    <dbReference type="NCBI Taxonomy" id="27288"/>
    <lineage>
        <taxon>Eukaryota</taxon>
        <taxon>Fungi</taxon>
        <taxon>Dikarya</taxon>
        <taxon>Ascomycota</taxon>
        <taxon>Saccharomycotina</taxon>
        <taxon>Saccharomycetes</taxon>
        <taxon>Saccharomycetales</taxon>
        <taxon>Saccharomycetaceae</taxon>
        <taxon>Naumovozyma</taxon>
    </lineage>
</organism>
<dbReference type="GO" id="GO:0004622">
    <property type="term" value="F:phosphatidylcholine lysophospholipase activity"/>
    <property type="evidence" value="ECO:0007669"/>
    <property type="project" value="UniProtKB-EC"/>
</dbReference>
<evidence type="ECO:0000256" key="3">
    <source>
        <dbReference type="ARBA" id="ARBA00022963"/>
    </source>
</evidence>
<dbReference type="PROSITE" id="PS51210">
    <property type="entry name" value="PLA2C"/>
    <property type="match status" value="1"/>
</dbReference>
<dbReference type="GO" id="GO:0004623">
    <property type="term" value="F:phospholipase A2 activity"/>
    <property type="evidence" value="ECO:0007669"/>
    <property type="project" value="TreeGrafter"/>
</dbReference>
<keyword evidence="3 5" id="KW-0442">Lipid degradation</keyword>
<evidence type="ECO:0000256" key="2">
    <source>
        <dbReference type="ARBA" id="ARBA00022801"/>
    </source>
</evidence>
<gene>
    <name evidence="8" type="primary">NCAS0G03650</name>
    <name evidence="8" type="ordered locus">NCAS_0G03650</name>
</gene>
<evidence type="ECO:0000313" key="9">
    <source>
        <dbReference type="Proteomes" id="UP000001640"/>
    </source>
</evidence>
<dbReference type="AlphaFoldDB" id="G0VHE6"/>
<dbReference type="OrthoDB" id="4084751at2759"/>
<dbReference type="GeneID" id="96904917"/>
<dbReference type="EMBL" id="HE576758">
    <property type="protein sequence ID" value="CCC71252.1"/>
    <property type="molecule type" value="Genomic_DNA"/>
</dbReference>
<dbReference type="SMART" id="SM00022">
    <property type="entry name" value="PLAc"/>
    <property type="match status" value="1"/>
</dbReference>
<dbReference type="GO" id="GO:0005886">
    <property type="term" value="C:plasma membrane"/>
    <property type="evidence" value="ECO:0007669"/>
    <property type="project" value="TreeGrafter"/>
</dbReference>
<proteinExistence type="inferred from homology"/>
<dbReference type="GO" id="GO:0070583">
    <property type="term" value="P:spore membrane bending pathway"/>
    <property type="evidence" value="ECO:0007669"/>
    <property type="project" value="EnsemblFungi"/>
</dbReference>
<name>G0VHE6_NAUCA</name>